<evidence type="ECO:0000313" key="6">
    <source>
        <dbReference type="EMBL" id="KAF2301842.1"/>
    </source>
</evidence>
<dbReference type="Gene3D" id="2.170.150.80">
    <property type="entry name" value="NAC domain"/>
    <property type="match status" value="1"/>
</dbReference>
<dbReference type="InterPro" id="IPR036093">
    <property type="entry name" value="NAC_dom_sf"/>
</dbReference>
<organism evidence="6 7">
    <name type="scientific">Hevea brasiliensis</name>
    <name type="common">Para rubber tree</name>
    <name type="synonym">Siphonia brasiliensis</name>
    <dbReference type="NCBI Taxonomy" id="3981"/>
    <lineage>
        <taxon>Eukaryota</taxon>
        <taxon>Viridiplantae</taxon>
        <taxon>Streptophyta</taxon>
        <taxon>Embryophyta</taxon>
        <taxon>Tracheophyta</taxon>
        <taxon>Spermatophyta</taxon>
        <taxon>Magnoliopsida</taxon>
        <taxon>eudicotyledons</taxon>
        <taxon>Gunneridae</taxon>
        <taxon>Pentapetalae</taxon>
        <taxon>rosids</taxon>
        <taxon>fabids</taxon>
        <taxon>Malpighiales</taxon>
        <taxon>Euphorbiaceae</taxon>
        <taxon>Crotonoideae</taxon>
        <taxon>Micrandreae</taxon>
        <taxon>Hevea</taxon>
    </lineage>
</organism>
<comment type="caution">
    <text evidence="6">The sequence shown here is derived from an EMBL/GenBank/DDBJ whole genome shotgun (WGS) entry which is preliminary data.</text>
</comment>
<evidence type="ECO:0000259" key="5">
    <source>
        <dbReference type="PROSITE" id="PS51005"/>
    </source>
</evidence>
<dbReference type="GO" id="GO:0003677">
    <property type="term" value="F:DNA binding"/>
    <property type="evidence" value="ECO:0007669"/>
    <property type="project" value="UniProtKB-KW"/>
</dbReference>
<dbReference type="PANTHER" id="PTHR31719:SF176">
    <property type="entry name" value="NAC DOMAIN CONTAINING PROTEIN 84"/>
    <property type="match status" value="1"/>
</dbReference>
<keyword evidence="3" id="KW-0804">Transcription</keyword>
<keyword evidence="1" id="KW-0805">Transcription regulation</keyword>
<dbReference type="PROSITE" id="PS51005">
    <property type="entry name" value="NAC"/>
    <property type="match status" value="1"/>
</dbReference>
<dbReference type="Proteomes" id="UP000467840">
    <property type="component" value="Chromosome 4"/>
</dbReference>
<evidence type="ECO:0000313" key="7">
    <source>
        <dbReference type="Proteomes" id="UP000467840"/>
    </source>
</evidence>
<reference evidence="6 7" key="1">
    <citation type="journal article" date="2020" name="Mol. Plant">
        <title>The Chromosome-Based Rubber Tree Genome Provides New Insights into Spurge Genome Evolution and Rubber Biosynthesis.</title>
        <authorList>
            <person name="Liu J."/>
            <person name="Shi C."/>
            <person name="Shi C.C."/>
            <person name="Li W."/>
            <person name="Zhang Q.J."/>
            <person name="Zhang Y."/>
            <person name="Li K."/>
            <person name="Lu H.F."/>
            <person name="Shi C."/>
            <person name="Zhu S.T."/>
            <person name="Xiao Z.Y."/>
            <person name="Nan H."/>
            <person name="Yue Y."/>
            <person name="Zhu X.G."/>
            <person name="Wu Y."/>
            <person name="Hong X.N."/>
            <person name="Fan G.Y."/>
            <person name="Tong Y."/>
            <person name="Zhang D."/>
            <person name="Mao C.L."/>
            <person name="Liu Y.L."/>
            <person name="Hao S.J."/>
            <person name="Liu W.Q."/>
            <person name="Lv M.Q."/>
            <person name="Zhang H.B."/>
            <person name="Liu Y."/>
            <person name="Hu-Tang G.R."/>
            <person name="Wang J.P."/>
            <person name="Wang J.H."/>
            <person name="Sun Y.H."/>
            <person name="Ni S.B."/>
            <person name="Chen W.B."/>
            <person name="Zhang X.C."/>
            <person name="Jiao Y.N."/>
            <person name="Eichler E.E."/>
            <person name="Li G.H."/>
            <person name="Liu X."/>
            <person name="Gao L.Z."/>
        </authorList>
    </citation>
    <scope>NUCLEOTIDE SEQUENCE [LARGE SCALE GENOMIC DNA]</scope>
    <source>
        <strain evidence="7">cv. GT1</strain>
        <tissue evidence="6">Leaf</tissue>
    </source>
</reference>
<sequence length="246" mass="27916">MEKANFAVNGGIKLPVGYRFHPTDEELLVHYLRRKACGVPLPASIIPELDVFQHDPWSLTGDLKEKRYFFGRKWGNDSENRCKRAAASGYWKPIGKDRQIVASLSNHVIGTRKTLIFCEGKHSNDSKTQWIMHEYRLVGLGTIPNLTQAAKMKLGEWVVYRVFQRKRRPRKQGIIISKPSNTNQTTHEVNSPSFVEFTMEESSDMGPPQPTSPCSSGITEVYSNGLDEEEINSNVSFSLHSCMRKT</sequence>
<accession>A0A6A6LK86</accession>
<proteinExistence type="predicted"/>
<feature type="domain" description="NAC" evidence="5">
    <location>
        <begin position="14"/>
        <end position="165"/>
    </location>
</feature>
<keyword evidence="2" id="KW-0238">DNA-binding</keyword>
<evidence type="ECO:0000256" key="2">
    <source>
        <dbReference type="ARBA" id="ARBA00023125"/>
    </source>
</evidence>
<gene>
    <name evidence="6" type="ORF">GH714_029792</name>
</gene>
<dbReference type="EMBL" id="JAAGAX010000010">
    <property type="protein sequence ID" value="KAF2301842.1"/>
    <property type="molecule type" value="Genomic_DNA"/>
</dbReference>
<dbReference type="PANTHER" id="PTHR31719">
    <property type="entry name" value="NAC TRANSCRIPTION FACTOR 56"/>
    <property type="match status" value="1"/>
</dbReference>
<protein>
    <recommendedName>
        <fullName evidence="5">NAC domain-containing protein</fullName>
    </recommendedName>
</protein>
<evidence type="ECO:0000256" key="4">
    <source>
        <dbReference type="ARBA" id="ARBA00023242"/>
    </source>
</evidence>
<evidence type="ECO:0000256" key="3">
    <source>
        <dbReference type="ARBA" id="ARBA00023163"/>
    </source>
</evidence>
<keyword evidence="7" id="KW-1185">Reference proteome</keyword>
<keyword evidence="4" id="KW-0539">Nucleus</keyword>
<dbReference type="Pfam" id="PF02365">
    <property type="entry name" value="NAM"/>
    <property type="match status" value="1"/>
</dbReference>
<dbReference type="InterPro" id="IPR003441">
    <property type="entry name" value="NAC-dom"/>
</dbReference>
<name>A0A6A6LK86_HEVBR</name>
<evidence type="ECO:0000256" key="1">
    <source>
        <dbReference type="ARBA" id="ARBA00023015"/>
    </source>
</evidence>
<dbReference type="AlphaFoldDB" id="A0A6A6LK86"/>
<dbReference type="GO" id="GO:0006355">
    <property type="term" value="P:regulation of DNA-templated transcription"/>
    <property type="evidence" value="ECO:0007669"/>
    <property type="project" value="InterPro"/>
</dbReference>
<dbReference type="SUPFAM" id="SSF101941">
    <property type="entry name" value="NAC domain"/>
    <property type="match status" value="1"/>
</dbReference>